<evidence type="ECO:0000256" key="8">
    <source>
        <dbReference type="ARBA" id="ARBA00023242"/>
    </source>
</evidence>
<keyword evidence="6" id="KW-0238">DNA-binding</keyword>
<dbReference type="Pfam" id="PF02362">
    <property type="entry name" value="B3"/>
    <property type="match status" value="1"/>
</dbReference>
<sequence length="696" mass="76729">MKVGGLVMCVRRIDLMKSFFCSVSIVDVLPLLTPLRLLILEELNASTVPVKNNVNSVSNSVQHPLSLPSKQPQDVAVNNWSEALGGRLSQHPDTRQWLQVPNLWLPTTAQSDLSSSQLMSQVDRSCDMNQSVPNNIGELSSAAGLNRMDEGMSERIKNKDLMLGILKSSCHSSLEVVKDVNVSGYDRMEILQGNHTKEENVESMRESDLLAGETTSVENIKVGQNSVPNIVKISKVDNNLEAPASACLDISLGSLLSKDDPSTAFLGLAISSGSLDEGKELGKVSATHPQRQRRQILPKPLHASPSTGSDSSKDMHPQIRVARPPGEGRGRNQLLPRYWPRITDQELQQISGEYPSSDCYNSNSVITPLFEKMLSASDAGRIGRLVLPKACAEAYFPPISQPEGLPLKIQDAKGKDWVFQFRFWPNNNSRMYVLEGVTPCIQSMQLQAGDTVTFSRIDPEEKLVMGFRKASNPASPQEAQPSTTGNGVSPSGGLINGSIEKVSALESFSGLPPQLIKGDAEAHMNAFAGPFNAPDAGFSWYKTERAHKPKEIPNFQSLPIPDKRKSFTLGSKSKRLRIDNEDSLELKLTWEEAQDLLHPPPSAVPSIVVIEGHEFEEYEEPPVFGKKTVFTTNRSGEKDQWAQCDECCSWRRLPVDAFLPPRWTCADNTWDPKRSFCSASQEVSSEELEKLLQLTT</sequence>
<evidence type="ECO:0000313" key="13">
    <source>
        <dbReference type="Proteomes" id="UP000824469"/>
    </source>
</evidence>
<dbReference type="Proteomes" id="UP000824469">
    <property type="component" value="Unassembled WGS sequence"/>
</dbReference>
<evidence type="ECO:0000313" key="12">
    <source>
        <dbReference type="EMBL" id="KAH9290284.1"/>
    </source>
</evidence>
<evidence type="ECO:0000256" key="5">
    <source>
        <dbReference type="ARBA" id="ARBA00023015"/>
    </source>
</evidence>
<feature type="non-terminal residue" evidence="12">
    <location>
        <position position="696"/>
    </location>
</feature>
<dbReference type="GO" id="GO:0006355">
    <property type="term" value="P:regulation of DNA-templated transcription"/>
    <property type="evidence" value="ECO:0007669"/>
    <property type="project" value="UniProtKB-ARBA"/>
</dbReference>
<dbReference type="Gene3D" id="3.30.40.100">
    <property type="match status" value="1"/>
</dbReference>
<evidence type="ECO:0000256" key="6">
    <source>
        <dbReference type="ARBA" id="ARBA00023125"/>
    </source>
</evidence>
<evidence type="ECO:0000256" key="3">
    <source>
        <dbReference type="ARBA" id="ARBA00022771"/>
    </source>
</evidence>
<evidence type="ECO:0000256" key="1">
    <source>
        <dbReference type="ARBA" id="ARBA00004123"/>
    </source>
</evidence>
<comment type="subcellular location">
    <subcellularLocation>
        <location evidence="1">Nucleus</location>
    </subcellularLocation>
</comment>
<evidence type="ECO:0000256" key="7">
    <source>
        <dbReference type="ARBA" id="ARBA00023163"/>
    </source>
</evidence>
<dbReference type="PROSITE" id="PS51050">
    <property type="entry name" value="ZF_CW"/>
    <property type="match status" value="1"/>
</dbReference>
<feature type="region of interest" description="Disordered" evidence="9">
    <location>
        <begin position="469"/>
        <end position="493"/>
    </location>
</feature>
<dbReference type="PROSITE" id="PS50863">
    <property type="entry name" value="B3"/>
    <property type="match status" value="1"/>
</dbReference>
<dbReference type="CDD" id="cd10017">
    <property type="entry name" value="B3_DNA"/>
    <property type="match status" value="1"/>
</dbReference>
<feature type="domain" description="CW-type" evidence="11">
    <location>
        <begin position="635"/>
        <end position="685"/>
    </location>
</feature>
<dbReference type="GO" id="GO:0005634">
    <property type="term" value="C:nucleus"/>
    <property type="evidence" value="ECO:0007669"/>
    <property type="project" value="UniProtKB-SubCell"/>
</dbReference>
<keyword evidence="13" id="KW-1185">Reference proteome</keyword>
<dbReference type="InterPro" id="IPR011124">
    <property type="entry name" value="Znf_CW"/>
</dbReference>
<keyword evidence="2" id="KW-0479">Metal-binding</keyword>
<keyword evidence="5" id="KW-0805">Transcription regulation</keyword>
<dbReference type="Gene3D" id="2.40.330.10">
    <property type="entry name" value="DNA-binding pseudobarrel domain"/>
    <property type="match status" value="1"/>
</dbReference>
<keyword evidence="3" id="KW-0863">Zinc-finger</keyword>
<feature type="region of interest" description="Disordered" evidence="9">
    <location>
        <begin position="282"/>
        <end position="333"/>
    </location>
</feature>
<keyword evidence="4" id="KW-0862">Zinc</keyword>
<comment type="caution">
    <text evidence="12">The sequence shown here is derived from an EMBL/GenBank/DDBJ whole genome shotgun (WGS) entry which is preliminary data.</text>
</comment>
<dbReference type="FunFam" id="2.40.330.10:FF:000006">
    <property type="entry name" value="B3 domain-containing transcription repressor VAL1"/>
    <property type="match status" value="1"/>
</dbReference>
<gene>
    <name evidence="12" type="ORF">KI387_034401</name>
</gene>
<dbReference type="PANTHER" id="PTHR46245:SF10">
    <property type="entry name" value="B3 DOMAIN-CONTAINING TRANSCRIPTION FACTOR VAL3"/>
    <property type="match status" value="1"/>
</dbReference>
<dbReference type="Pfam" id="PF07496">
    <property type="entry name" value="zf-CW"/>
    <property type="match status" value="1"/>
</dbReference>
<dbReference type="SUPFAM" id="SSF101936">
    <property type="entry name" value="DNA-binding pseudobarrel domain"/>
    <property type="match status" value="1"/>
</dbReference>
<keyword evidence="8" id="KW-0539">Nucleus</keyword>
<name>A0AA38C515_TAXCH</name>
<dbReference type="SMART" id="SM01019">
    <property type="entry name" value="B3"/>
    <property type="match status" value="1"/>
</dbReference>
<dbReference type="PANTHER" id="PTHR46245">
    <property type="entry name" value="B3 DOMAIN-CONTAINING PROTEIN OS07G0563300"/>
    <property type="match status" value="1"/>
</dbReference>
<dbReference type="InterPro" id="IPR003340">
    <property type="entry name" value="B3_DNA-bd"/>
</dbReference>
<evidence type="ECO:0000259" key="11">
    <source>
        <dbReference type="PROSITE" id="PS51050"/>
    </source>
</evidence>
<organism evidence="12 13">
    <name type="scientific">Taxus chinensis</name>
    <name type="common">Chinese yew</name>
    <name type="synonym">Taxus wallichiana var. chinensis</name>
    <dbReference type="NCBI Taxonomy" id="29808"/>
    <lineage>
        <taxon>Eukaryota</taxon>
        <taxon>Viridiplantae</taxon>
        <taxon>Streptophyta</taxon>
        <taxon>Embryophyta</taxon>
        <taxon>Tracheophyta</taxon>
        <taxon>Spermatophyta</taxon>
        <taxon>Pinopsida</taxon>
        <taxon>Pinidae</taxon>
        <taxon>Conifers II</taxon>
        <taxon>Cupressales</taxon>
        <taxon>Taxaceae</taxon>
        <taxon>Taxus</taxon>
    </lineage>
</organism>
<feature type="domain" description="TF-B3" evidence="10">
    <location>
        <begin position="370"/>
        <end position="471"/>
    </location>
</feature>
<feature type="compositionally biased region" description="Polar residues" evidence="9">
    <location>
        <begin position="472"/>
        <end position="489"/>
    </location>
</feature>
<evidence type="ECO:0000256" key="9">
    <source>
        <dbReference type="SAM" id="MobiDB-lite"/>
    </source>
</evidence>
<dbReference type="AlphaFoldDB" id="A0AA38C515"/>
<dbReference type="EMBL" id="JAHRHJ020003813">
    <property type="protein sequence ID" value="KAH9290284.1"/>
    <property type="molecule type" value="Genomic_DNA"/>
</dbReference>
<evidence type="ECO:0000256" key="4">
    <source>
        <dbReference type="ARBA" id="ARBA00022833"/>
    </source>
</evidence>
<evidence type="ECO:0000256" key="2">
    <source>
        <dbReference type="ARBA" id="ARBA00022723"/>
    </source>
</evidence>
<proteinExistence type="predicted"/>
<accession>A0AA38C515</accession>
<dbReference type="GO" id="GO:0008270">
    <property type="term" value="F:zinc ion binding"/>
    <property type="evidence" value="ECO:0007669"/>
    <property type="project" value="UniProtKB-KW"/>
</dbReference>
<evidence type="ECO:0000259" key="10">
    <source>
        <dbReference type="PROSITE" id="PS50863"/>
    </source>
</evidence>
<keyword evidence="7" id="KW-0804">Transcription</keyword>
<dbReference type="GO" id="GO:0003677">
    <property type="term" value="F:DNA binding"/>
    <property type="evidence" value="ECO:0007669"/>
    <property type="project" value="UniProtKB-KW"/>
</dbReference>
<reference evidence="12 13" key="1">
    <citation type="journal article" date="2021" name="Nat. Plants">
        <title>The Taxus genome provides insights into paclitaxel biosynthesis.</title>
        <authorList>
            <person name="Xiong X."/>
            <person name="Gou J."/>
            <person name="Liao Q."/>
            <person name="Li Y."/>
            <person name="Zhou Q."/>
            <person name="Bi G."/>
            <person name="Li C."/>
            <person name="Du R."/>
            <person name="Wang X."/>
            <person name="Sun T."/>
            <person name="Guo L."/>
            <person name="Liang H."/>
            <person name="Lu P."/>
            <person name="Wu Y."/>
            <person name="Zhang Z."/>
            <person name="Ro D.K."/>
            <person name="Shang Y."/>
            <person name="Huang S."/>
            <person name="Yan J."/>
        </authorList>
    </citation>
    <scope>NUCLEOTIDE SEQUENCE [LARGE SCALE GENOMIC DNA]</scope>
    <source>
        <strain evidence="12">Ta-2019</strain>
    </source>
</reference>
<dbReference type="InterPro" id="IPR015300">
    <property type="entry name" value="DNA-bd_pseudobarrel_sf"/>
</dbReference>
<protein>
    <submittedName>
        <fullName evidence="12">Uncharacterized protein</fullName>
    </submittedName>
</protein>